<keyword evidence="3" id="KW-1185">Reference proteome</keyword>
<proteinExistence type="predicted"/>
<protein>
    <submittedName>
        <fullName evidence="2">Uncharacterized protein</fullName>
    </submittedName>
</protein>
<keyword evidence="1" id="KW-0732">Signal</keyword>
<gene>
    <name evidence="2" type="ORF">XENORESO_003219</name>
</gene>
<evidence type="ECO:0000313" key="3">
    <source>
        <dbReference type="Proteomes" id="UP001444071"/>
    </source>
</evidence>
<feature type="signal peptide" evidence="1">
    <location>
        <begin position="1"/>
        <end position="17"/>
    </location>
</feature>
<dbReference type="EMBL" id="JAHRIM010090235">
    <property type="protein sequence ID" value="MEQ2276667.1"/>
    <property type="molecule type" value="Genomic_DNA"/>
</dbReference>
<feature type="chain" id="PRO_5047261329" evidence="1">
    <location>
        <begin position="18"/>
        <end position="113"/>
    </location>
</feature>
<dbReference type="Proteomes" id="UP001444071">
    <property type="component" value="Unassembled WGS sequence"/>
</dbReference>
<organism evidence="2 3">
    <name type="scientific">Xenotaenia resolanae</name>
    <dbReference type="NCBI Taxonomy" id="208358"/>
    <lineage>
        <taxon>Eukaryota</taxon>
        <taxon>Metazoa</taxon>
        <taxon>Chordata</taxon>
        <taxon>Craniata</taxon>
        <taxon>Vertebrata</taxon>
        <taxon>Euteleostomi</taxon>
        <taxon>Actinopterygii</taxon>
        <taxon>Neopterygii</taxon>
        <taxon>Teleostei</taxon>
        <taxon>Neoteleostei</taxon>
        <taxon>Acanthomorphata</taxon>
        <taxon>Ovalentaria</taxon>
        <taxon>Atherinomorphae</taxon>
        <taxon>Cyprinodontiformes</taxon>
        <taxon>Goodeidae</taxon>
        <taxon>Xenotaenia</taxon>
    </lineage>
</organism>
<reference evidence="2 3" key="1">
    <citation type="submission" date="2021-06" db="EMBL/GenBank/DDBJ databases">
        <authorList>
            <person name="Palmer J.M."/>
        </authorList>
    </citation>
    <scope>NUCLEOTIDE SEQUENCE [LARGE SCALE GENOMIC DNA]</scope>
    <source>
        <strain evidence="2 3">XR_2019</strain>
        <tissue evidence="2">Muscle</tissue>
    </source>
</reference>
<evidence type="ECO:0000256" key="1">
    <source>
        <dbReference type="SAM" id="SignalP"/>
    </source>
</evidence>
<name>A0ABV0X7Z0_9TELE</name>
<sequence length="113" mass="12801">MVCSSILTFVLPWLITSDDDLDHLHQHGLNRVLESYCKYFFYNSQPKTTITLPFISKGLHDLGRSAIKFSASVLENPRFDGSDPQILTCSVFYSWFHLFGMSSSVVLSTFTAL</sequence>
<evidence type="ECO:0000313" key="2">
    <source>
        <dbReference type="EMBL" id="MEQ2276667.1"/>
    </source>
</evidence>
<accession>A0ABV0X7Z0</accession>
<comment type="caution">
    <text evidence="2">The sequence shown here is derived from an EMBL/GenBank/DDBJ whole genome shotgun (WGS) entry which is preliminary data.</text>
</comment>